<dbReference type="Proteomes" id="UP000250235">
    <property type="component" value="Unassembled WGS sequence"/>
</dbReference>
<dbReference type="EMBL" id="KV012496">
    <property type="protein sequence ID" value="KZV24889.1"/>
    <property type="molecule type" value="Genomic_DNA"/>
</dbReference>
<gene>
    <name evidence="2" type="ORF">F511_16548</name>
</gene>
<evidence type="ECO:0000313" key="3">
    <source>
        <dbReference type="Proteomes" id="UP000250235"/>
    </source>
</evidence>
<keyword evidence="3" id="KW-1185">Reference proteome</keyword>
<evidence type="ECO:0000256" key="1">
    <source>
        <dbReference type="SAM" id="MobiDB-lite"/>
    </source>
</evidence>
<name>A0A2Z7AZN4_9LAMI</name>
<feature type="compositionally biased region" description="Basic residues" evidence="1">
    <location>
        <begin position="180"/>
        <end position="195"/>
    </location>
</feature>
<dbReference type="AlphaFoldDB" id="A0A2Z7AZN4"/>
<feature type="compositionally biased region" description="Low complexity" evidence="1">
    <location>
        <begin position="165"/>
        <end position="179"/>
    </location>
</feature>
<accession>A0A2Z7AZN4</accession>
<feature type="compositionally biased region" description="Low complexity" evidence="1">
    <location>
        <begin position="196"/>
        <end position="210"/>
    </location>
</feature>
<sequence>MSDRVSCWYFRRCVLIGRSSNADVDFKRWYFSCDGQQRALRDSEATKFCEQEPAVGLHSVFLSGYRNYAVLISWNDSVLGVTFSVSYWSRETSTFEGADALFCSVAGFVPDFSGPRCGERNRFEVSKVTQLVVELARLEVPQEVLRVSQLCIVSICTGITAGGMSRSSQPPQQQVAQQSGRHRFRPRGHQFKKKSSSSSFGSGSSSSGSSRAKFCDQSGGKHPTTQCVGVQGACNNCGKYEILRECVHWRDLSMPQPHPRVVLVGRL</sequence>
<reference evidence="2 3" key="1">
    <citation type="journal article" date="2015" name="Proc. Natl. Acad. Sci. U.S.A.">
        <title>The resurrection genome of Boea hygrometrica: A blueprint for survival of dehydration.</title>
        <authorList>
            <person name="Xiao L."/>
            <person name="Yang G."/>
            <person name="Zhang L."/>
            <person name="Yang X."/>
            <person name="Zhao S."/>
            <person name="Ji Z."/>
            <person name="Zhou Q."/>
            <person name="Hu M."/>
            <person name="Wang Y."/>
            <person name="Chen M."/>
            <person name="Xu Y."/>
            <person name="Jin H."/>
            <person name="Xiao X."/>
            <person name="Hu G."/>
            <person name="Bao F."/>
            <person name="Hu Y."/>
            <person name="Wan P."/>
            <person name="Li L."/>
            <person name="Deng X."/>
            <person name="Kuang T."/>
            <person name="Xiang C."/>
            <person name="Zhu J.K."/>
            <person name="Oliver M.J."/>
            <person name="He Y."/>
        </authorList>
    </citation>
    <scope>NUCLEOTIDE SEQUENCE [LARGE SCALE GENOMIC DNA]</scope>
    <source>
        <strain evidence="3">cv. XS01</strain>
    </source>
</reference>
<proteinExistence type="predicted"/>
<feature type="region of interest" description="Disordered" evidence="1">
    <location>
        <begin position="162"/>
        <end position="215"/>
    </location>
</feature>
<organism evidence="2 3">
    <name type="scientific">Dorcoceras hygrometricum</name>
    <dbReference type="NCBI Taxonomy" id="472368"/>
    <lineage>
        <taxon>Eukaryota</taxon>
        <taxon>Viridiplantae</taxon>
        <taxon>Streptophyta</taxon>
        <taxon>Embryophyta</taxon>
        <taxon>Tracheophyta</taxon>
        <taxon>Spermatophyta</taxon>
        <taxon>Magnoliopsida</taxon>
        <taxon>eudicotyledons</taxon>
        <taxon>Gunneridae</taxon>
        <taxon>Pentapetalae</taxon>
        <taxon>asterids</taxon>
        <taxon>lamiids</taxon>
        <taxon>Lamiales</taxon>
        <taxon>Gesneriaceae</taxon>
        <taxon>Didymocarpoideae</taxon>
        <taxon>Trichosporeae</taxon>
        <taxon>Loxocarpinae</taxon>
        <taxon>Dorcoceras</taxon>
    </lineage>
</organism>
<protein>
    <submittedName>
        <fullName evidence="2">Uncharacterized protein</fullName>
    </submittedName>
</protein>
<evidence type="ECO:0000313" key="2">
    <source>
        <dbReference type="EMBL" id="KZV24889.1"/>
    </source>
</evidence>